<dbReference type="InterPro" id="IPR004869">
    <property type="entry name" value="MMPL_dom"/>
</dbReference>
<feature type="transmembrane region" description="Helical" evidence="7">
    <location>
        <begin position="934"/>
        <end position="960"/>
    </location>
</feature>
<dbReference type="KEGG" id="nbe:Back2_22450"/>
<feature type="transmembrane region" description="Helical" evidence="7">
    <location>
        <begin position="207"/>
        <end position="228"/>
    </location>
</feature>
<feature type="transmembrane region" description="Helical" evidence="7">
    <location>
        <begin position="802"/>
        <end position="821"/>
    </location>
</feature>
<keyword evidence="10" id="KW-1185">Reference proteome</keyword>
<keyword evidence="3" id="KW-1003">Cell membrane</keyword>
<dbReference type="PANTHER" id="PTHR33406">
    <property type="entry name" value="MEMBRANE PROTEIN MJ1562-RELATED"/>
    <property type="match status" value="1"/>
</dbReference>
<feature type="transmembrane region" description="Helical" evidence="7">
    <location>
        <begin position="315"/>
        <end position="338"/>
    </location>
</feature>
<name>A0A3G9J2X5_9ACTN</name>
<keyword evidence="6 7" id="KW-0472">Membrane</keyword>
<gene>
    <name evidence="9" type="primary">mmpL8</name>
    <name evidence="9" type="ORF">Back2_22450</name>
</gene>
<dbReference type="RefSeq" id="WP_164512575.1">
    <property type="nucleotide sequence ID" value="NZ_AP019307.1"/>
</dbReference>
<evidence type="ECO:0000256" key="3">
    <source>
        <dbReference type="ARBA" id="ARBA00022475"/>
    </source>
</evidence>
<dbReference type="Gene3D" id="1.20.1640.10">
    <property type="entry name" value="Multidrug efflux transporter AcrB transmembrane domain"/>
    <property type="match status" value="2"/>
</dbReference>
<evidence type="ECO:0000259" key="8">
    <source>
        <dbReference type="Pfam" id="PF03176"/>
    </source>
</evidence>
<organism evidence="9 10">
    <name type="scientific">Nocardioides baekrokdamisoli</name>
    <dbReference type="NCBI Taxonomy" id="1804624"/>
    <lineage>
        <taxon>Bacteria</taxon>
        <taxon>Bacillati</taxon>
        <taxon>Actinomycetota</taxon>
        <taxon>Actinomycetes</taxon>
        <taxon>Propionibacteriales</taxon>
        <taxon>Nocardioidaceae</taxon>
        <taxon>Nocardioides</taxon>
    </lineage>
</organism>
<dbReference type="AlphaFoldDB" id="A0A3G9J2X5"/>
<evidence type="ECO:0000256" key="1">
    <source>
        <dbReference type="ARBA" id="ARBA00004651"/>
    </source>
</evidence>
<evidence type="ECO:0000256" key="5">
    <source>
        <dbReference type="ARBA" id="ARBA00022989"/>
    </source>
</evidence>
<feature type="transmembrane region" description="Helical" evidence="7">
    <location>
        <begin position="240"/>
        <end position="260"/>
    </location>
</feature>
<dbReference type="Proteomes" id="UP000271573">
    <property type="component" value="Chromosome"/>
</dbReference>
<proteinExistence type="inferred from homology"/>
<evidence type="ECO:0000256" key="2">
    <source>
        <dbReference type="ARBA" id="ARBA00010157"/>
    </source>
</evidence>
<dbReference type="GO" id="GO:0005886">
    <property type="term" value="C:plasma membrane"/>
    <property type="evidence" value="ECO:0007669"/>
    <property type="project" value="UniProtKB-SubCell"/>
</dbReference>
<feature type="transmembrane region" description="Helical" evidence="7">
    <location>
        <begin position="181"/>
        <end position="200"/>
    </location>
</feature>
<keyword evidence="5 7" id="KW-1133">Transmembrane helix</keyword>
<dbReference type="Gene3D" id="1.10.287.950">
    <property type="entry name" value="Methyl-accepting chemotaxis protein"/>
    <property type="match status" value="1"/>
</dbReference>
<feature type="transmembrane region" description="Helical" evidence="7">
    <location>
        <begin position="281"/>
        <end position="309"/>
    </location>
</feature>
<dbReference type="SUPFAM" id="SSF82866">
    <property type="entry name" value="Multidrug efflux transporter AcrB transmembrane domain"/>
    <property type="match status" value="2"/>
</dbReference>
<comment type="similarity">
    <text evidence="2">Belongs to the resistance-nodulation-cell division (RND) (TC 2.A.6) family. MmpL subfamily.</text>
</comment>
<protein>
    <submittedName>
        <fullName evidence="9">Putative transport protein MmpL8</fullName>
    </submittedName>
</protein>
<feature type="transmembrane region" description="Helical" evidence="7">
    <location>
        <begin position="12"/>
        <end position="30"/>
    </location>
</feature>
<feature type="transmembrane region" description="Helical" evidence="7">
    <location>
        <begin position="828"/>
        <end position="849"/>
    </location>
</feature>
<evidence type="ECO:0000313" key="9">
    <source>
        <dbReference type="EMBL" id="BBH17958.1"/>
    </source>
</evidence>
<reference evidence="9 10" key="1">
    <citation type="submission" date="2018-11" db="EMBL/GenBank/DDBJ databases">
        <title>Complete genome sequence of Nocardioides baekrokdamisoli strain KCTC 39748.</title>
        <authorList>
            <person name="Kang S.W."/>
            <person name="Lee K.C."/>
            <person name="Kim K.K."/>
            <person name="Kim J.S."/>
            <person name="Kim D.S."/>
            <person name="Ko S.H."/>
            <person name="Yang S.H."/>
            <person name="Shin Y.K."/>
            <person name="Lee J.S."/>
        </authorList>
    </citation>
    <scope>NUCLEOTIDE SEQUENCE [LARGE SCALE GENOMIC DNA]</scope>
    <source>
        <strain evidence="9 10">KCTC 39748</strain>
    </source>
</reference>
<dbReference type="InterPro" id="IPR023908">
    <property type="entry name" value="xxxLxxG_rpt"/>
</dbReference>
<dbReference type="EMBL" id="AP019307">
    <property type="protein sequence ID" value="BBH17958.1"/>
    <property type="molecule type" value="Genomic_DNA"/>
</dbReference>
<evidence type="ECO:0000313" key="10">
    <source>
        <dbReference type="Proteomes" id="UP000271573"/>
    </source>
</evidence>
<feature type="transmembrane region" description="Helical" evidence="7">
    <location>
        <begin position="899"/>
        <end position="922"/>
    </location>
</feature>
<dbReference type="NCBIfam" id="TIGR03057">
    <property type="entry name" value="xxxLxxG_by_4"/>
    <property type="match status" value="2"/>
</dbReference>
<evidence type="ECO:0000256" key="7">
    <source>
        <dbReference type="SAM" id="Phobius"/>
    </source>
</evidence>
<keyword evidence="4 7" id="KW-0812">Transmembrane</keyword>
<feature type="domain" description="Membrane transport protein MMPL" evidence="8">
    <location>
        <begin position="44"/>
        <end position="368"/>
    </location>
</feature>
<comment type="subcellular location">
    <subcellularLocation>
        <location evidence="1">Cell membrane</location>
        <topology evidence="1">Multi-pass membrane protein</topology>
    </subcellularLocation>
</comment>
<sequence>MRSVAAFAVRRGPLVLVLWLLAIVGVNVLVPQLDSVIKHDSTAFIPPYATSMQAFRHLDKAFTGGHSQSFTYVAVERTTGLAAADRTWLQSLTTQLAADPTHFSNVPDLSQPGMFDALTSKDHQALYLQIGLPGPVGAPQTDAQVTLLRDHLGTAPPGLTAYVTGTPATIADTQDTIQNNITKITLITVLLIGIILFLLYRSIPMTAAVLTFIGAALALGRGVVALAGEWHIFHVSTFTASFVTAVVLGAATDYAIFLLSRFHELRRAGVEPLEAAREATVNTASVIVGSSLTVALAMASMAFAHIAMFNTTGPAVSVAILATLALSLTFLPAFMAFAGPRGWLDPKRQRSEATWNRLSAYIVAKPVRVLAAGLVPLILLAAFYPLAKVSYDQRRTLPAGESSSLGYQLLDRHFPANEVLADYTLITADHNVRNPRDLAAIEKAASAVAAVPGIASVRTVTRPLGTTIPQASLAYQMGQAGKQLGAASTQVSQGATAAHQLGAGATQLSSGANRAASGAQQILSGANQLAAGMPQLAAGATSAQGGSSQLRAGANQLAAALSSGADQAQVGVDGLGLAYQALQQSLLCGVDPYCSRARTGIGQIYVAERDQLIPGMRRAAAAARQLASGAGSLSAGLSQLQAGLATANNGATALRNGQALLASKLGELANGAGQVATGSNQMATQVTTLGAGLSHASDYLNGASSAAGSTGSGGFYLPPAAFSDPRFATAANAFISPDGRSVRIISISATDAFGNAAMDRVPTIIAAVHQALAGGPMANAQVEMTGLAPADRDIHTLANSDFNHTAIAALLVVLIVLLLLLRSVLASVFLLASVMLSYAAAVGLGVLVWQDLLGKPLDWTVPSIAFALLVAVGADYNMLLVKRIHEEAPNGERPGIARAVAVTGSVITAAGLIFASSVFAMMSGNVLTLEQLGFTIGMGLLLDTFIVRTLVVPAFATLAGRNLWWPSNRRDVATHDGVAPEPELVNA</sequence>
<feature type="domain" description="Membrane transport protein MMPL" evidence="8">
    <location>
        <begin position="675"/>
        <end position="973"/>
    </location>
</feature>
<dbReference type="InterPro" id="IPR050545">
    <property type="entry name" value="Mycobact_MmpL"/>
</dbReference>
<dbReference type="Pfam" id="PF03176">
    <property type="entry name" value="MMPL"/>
    <property type="match status" value="2"/>
</dbReference>
<accession>A0A3G9J2X5</accession>
<evidence type="ECO:0000256" key="6">
    <source>
        <dbReference type="ARBA" id="ARBA00023136"/>
    </source>
</evidence>
<feature type="transmembrane region" description="Helical" evidence="7">
    <location>
        <begin position="861"/>
        <end position="879"/>
    </location>
</feature>
<dbReference type="PANTHER" id="PTHR33406:SF6">
    <property type="entry name" value="MEMBRANE PROTEIN YDGH-RELATED"/>
    <property type="match status" value="1"/>
</dbReference>
<evidence type="ECO:0000256" key="4">
    <source>
        <dbReference type="ARBA" id="ARBA00022692"/>
    </source>
</evidence>
<feature type="transmembrane region" description="Helical" evidence="7">
    <location>
        <begin position="367"/>
        <end position="387"/>
    </location>
</feature>